<dbReference type="Proteomes" id="UP000019423">
    <property type="component" value="Chromosome"/>
</dbReference>
<evidence type="ECO:0000256" key="1">
    <source>
        <dbReference type="SAM" id="MobiDB-lite"/>
    </source>
</evidence>
<gene>
    <name evidence="2" type="ORF">Hsw_0313</name>
</gene>
<dbReference type="RefSeq" id="WP_044000771.1">
    <property type="nucleotide sequence ID" value="NZ_CP007145.1"/>
</dbReference>
<feature type="region of interest" description="Disordered" evidence="1">
    <location>
        <begin position="119"/>
        <end position="162"/>
    </location>
</feature>
<accession>W8ETT1</accession>
<keyword evidence="3" id="KW-1185">Reference proteome</keyword>
<dbReference type="OrthoDB" id="883270at2"/>
<evidence type="ECO:0000313" key="2">
    <source>
        <dbReference type="EMBL" id="AHJ95908.1"/>
    </source>
</evidence>
<dbReference type="PATRIC" id="fig|1227739.3.peg.581"/>
<dbReference type="KEGG" id="hsw:Hsw_0313"/>
<feature type="compositionally biased region" description="Polar residues" evidence="1">
    <location>
        <begin position="119"/>
        <end position="129"/>
    </location>
</feature>
<name>W8ETT1_9BACT</name>
<feature type="compositionally biased region" description="Low complexity" evidence="1">
    <location>
        <begin position="23"/>
        <end position="34"/>
    </location>
</feature>
<dbReference type="EMBL" id="CP007145">
    <property type="protein sequence ID" value="AHJ95908.1"/>
    <property type="molecule type" value="Genomic_DNA"/>
</dbReference>
<sequence length="162" mass="17758">MSTQKSHQPGAPAHKHITFTPASEVSGSSEQSEQNDSTVNTQSVSTRQDGQQKSWLDQQQWLKNIDVNQLSQQVKDISSKAKDLGTKAVDQVNRLTPTQKVVGGALLVSGLSWLALRSKSSAPKGQTYRSSKDEDTTWKNSNESVYRGATRSYGEDDYAADL</sequence>
<feature type="region of interest" description="Disordered" evidence="1">
    <location>
        <begin position="1"/>
        <end position="55"/>
    </location>
</feature>
<protein>
    <submittedName>
        <fullName evidence="2">Uncharacterized protein</fullName>
    </submittedName>
</protein>
<dbReference type="HOGENOM" id="CLU_1633153_0_0_10"/>
<dbReference type="AlphaFoldDB" id="W8ETT1"/>
<evidence type="ECO:0000313" key="3">
    <source>
        <dbReference type="Proteomes" id="UP000019423"/>
    </source>
</evidence>
<organism evidence="2 3">
    <name type="scientific">Hymenobacter swuensis DY53</name>
    <dbReference type="NCBI Taxonomy" id="1227739"/>
    <lineage>
        <taxon>Bacteria</taxon>
        <taxon>Pseudomonadati</taxon>
        <taxon>Bacteroidota</taxon>
        <taxon>Cytophagia</taxon>
        <taxon>Cytophagales</taxon>
        <taxon>Hymenobacteraceae</taxon>
        <taxon>Hymenobacter</taxon>
    </lineage>
</organism>
<feature type="compositionally biased region" description="Polar residues" evidence="1">
    <location>
        <begin position="35"/>
        <end position="55"/>
    </location>
</feature>
<proteinExistence type="predicted"/>
<reference evidence="2 3" key="1">
    <citation type="submission" date="2014-01" db="EMBL/GenBank/DDBJ databases">
        <title>Complete genome sequence of ionizing-radiation resistance bacterium Hymenobacter swuensis DY53.</title>
        <authorList>
            <person name="Jung J.-H."/>
            <person name="Jeong S.-W."/>
            <person name="Joe M.-H."/>
            <person name="Cho y.-j."/>
            <person name="Kim M.-K."/>
            <person name="Lim S.-Y."/>
        </authorList>
    </citation>
    <scope>NUCLEOTIDE SEQUENCE [LARGE SCALE GENOMIC DNA]</scope>
    <source>
        <strain evidence="2 3">DY53</strain>
    </source>
</reference>